<comment type="caution">
    <text evidence="1">The sequence shown here is derived from an EMBL/GenBank/DDBJ whole genome shotgun (WGS) entry which is preliminary data.</text>
</comment>
<dbReference type="AlphaFoldDB" id="A0A5M8QXZ8"/>
<organism evidence="1 2">
    <name type="scientific">Dyadobacter flavalbus</name>
    <dbReference type="NCBI Taxonomy" id="2579942"/>
    <lineage>
        <taxon>Bacteria</taxon>
        <taxon>Pseudomonadati</taxon>
        <taxon>Bacteroidota</taxon>
        <taxon>Cytophagia</taxon>
        <taxon>Cytophagales</taxon>
        <taxon>Spirosomataceae</taxon>
        <taxon>Dyadobacter</taxon>
    </lineage>
</organism>
<reference evidence="1 2" key="1">
    <citation type="submission" date="2019-05" db="EMBL/GenBank/DDBJ databases">
        <authorList>
            <person name="Qu J.-H."/>
        </authorList>
    </citation>
    <scope>NUCLEOTIDE SEQUENCE [LARGE SCALE GENOMIC DNA]</scope>
    <source>
        <strain evidence="1 2">NS28</strain>
    </source>
</reference>
<accession>A0A5M8QXZ8</accession>
<sequence>MKDPETGESVGVQVKQGKNSLDNSLSKSADKIFLFTTQGSVSPVDENVTVIQPEDLFVFVMTNENLIPDSIKMWLYFKQKSGS</sequence>
<evidence type="ECO:0000313" key="1">
    <source>
        <dbReference type="EMBL" id="KAA6439556.1"/>
    </source>
</evidence>
<dbReference type="EMBL" id="VBSN01000037">
    <property type="protein sequence ID" value="KAA6439556.1"/>
    <property type="molecule type" value="Genomic_DNA"/>
</dbReference>
<name>A0A5M8QXZ8_9BACT</name>
<evidence type="ECO:0000313" key="2">
    <source>
        <dbReference type="Proteomes" id="UP000323994"/>
    </source>
</evidence>
<gene>
    <name evidence="1" type="ORF">FEM33_11790</name>
</gene>
<protein>
    <recommendedName>
        <fullName evidence="3">Restriction endonuclease type IV Mrr domain-containing protein</fullName>
    </recommendedName>
</protein>
<keyword evidence="2" id="KW-1185">Reference proteome</keyword>
<evidence type="ECO:0008006" key="3">
    <source>
        <dbReference type="Google" id="ProtNLM"/>
    </source>
</evidence>
<dbReference type="RefSeq" id="WP_139012223.1">
    <property type="nucleotide sequence ID" value="NZ_VBSN01000037.1"/>
</dbReference>
<proteinExistence type="predicted"/>
<dbReference type="Proteomes" id="UP000323994">
    <property type="component" value="Unassembled WGS sequence"/>
</dbReference>